<feature type="transmembrane region" description="Helical" evidence="4">
    <location>
        <begin position="67"/>
        <end position="91"/>
    </location>
</feature>
<feature type="compositionally biased region" description="Basic and acidic residues" evidence="3">
    <location>
        <begin position="1"/>
        <end position="30"/>
    </location>
</feature>
<reference evidence="6" key="1">
    <citation type="submission" date="2025-08" db="UniProtKB">
        <authorList>
            <consortium name="Ensembl"/>
        </authorList>
    </citation>
    <scope>IDENTIFICATION</scope>
</reference>
<dbReference type="Proteomes" id="UP000261560">
    <property type="component" value="Unplaced"/>
</dbReference>
<proteinExistence type="predicted"/>
<dbReference type="GeneTree" id="ENSGT00940000166507"/>
<dbReference type="InterPro" id="IPR050828">
    <property type="entry name" value="C-type_lectin/matrix_domain"/>
</dbReference>
<keyword evidence="4" id="KW-0812">Transmembrane</keyword>
<name>A0A3B3C0S9_ORYME</name>
<dbReference type="InterPro" id="IPR016186">
    <property type="entry name" value="C-type_lectin-like/link_sf"/>
</dbReference>
<evidence type="ECO:0000313" key="7">
    <source>
        <dbReference type="Proteomes" id="UP000261560"/>
    </source>
</evidence>
<dbReference type="GO" id="GO:0005886">
    <property type="term" value="C:plasma membrane"/>
    <property type="evidence" value="ECO:0007669"/>
    <property type="project" value="UniProtKB-SubCell"/>
</dbReference>
<keyword evidence="7" id="KW-1185">Reference proteome</keyword>
<feature type="domain" description="C-type lectin" evidence="5">
    <location>
        <begin position="143"/>
        <end position="251"/>
    </location>
</feature>
<evidence type="ECO:0000256" key="2">
    <source>
        <dbReference type="ARBA" id="ARBA00023157"/>
    </source>
</evidence>
<dbReference type="Gene3D" id="3.10.100.10">
    <property type="entry name" value="Mannose-Binding Protein A, subunit A"/>
    <property type="match status" value="1"/>
</dbReference>
<dbReference type="InterPro" id="IPR001304">
    <property type="entry name" value="C-type_lectin-like"/>
</dbReference>
<sequence>MEMKEVPAKAKREDEEKRDDEPKQSIKTEEEANPGHYSSLLSPSEEVYTEAYQSVKSCQELPGSARLYCVMCVCLSVICLILLMAVVILGVKLQAKSTVNFEEEKTGTNRDGPFMVNAEKLCMEHLRKTCAGSEQCPYKWLTYRNYCFFLSTFRLTWEESQSKCTSVYGSLAVITSQEVQNFLTEKGNLLYWIGLKKHQSVWKWVNNKTLEKSYWRRNPGDGDCALLKSTDPPEGNWIRGSCRGGAYFICQLEK</sequence>
<keyword evidence="2" id="KW-1015">Disulfide bond</keyword>
<evidence type="ECO:0000313" key="6">
    <source>
        <dbReference type="Ensembl" id="ENSOMEP00000010903.1"/>
    </source>
</evidence>
<dbReference type="InterPro" id="IPR016187">
    <property type="entry name" value="CTDL_fold"/>
</dbReference>
<reference evidence="6" key="2">
    <citation type="submission" date="2025-09" db="UniProtKB">
        <authorList>
            <consortium name="Ensembl"/>
        </authorList>
    </citation>
    <scope>IDENTIFICATION</scope>
</reference>
<dbReference type="PANTHER" id="PTHR45710">
    <property type="entry name" value="C-TYPE LECTIN DOMAIN-CONTAINING PROTEIN 180"/>
    <property type="match status" value="1"/>
</dbReference>
<evidence type="ECO:0000259" key="5">
    <source>
        <dbReference type="PROSITE" id="PS50041"/>
    </source>
</evidence>
<feature type="region of interest" description="Disordered" evidence="3">
    <location>
        <begin position="1"/>
        <end position="40"/>
    </location>
</feature>
<evidence type="ECO:0000256" key="1">
    <source>
        <dbReference type="ARBA" id="ARBA00004401"/>
    </source>
</evidence>
<evidence type="ECO:0000256" key="3">
    <source>
        <dbReference type="SAM" id="MobiDB-lite"/>
    </source>
</evidence>
<dbReference type="Pfam" id="PF00059">
    <property type="entry name" value="Lectin_C"/>
    <property type="match status" value="1"/>
</dbReference>
<dbReference type="PANTHER" id="PTHR45710:SF28">
    <property type="entry name" value="C-TYPE LECTIN DOMAIN FAMILY 4 MEMBER C ISOFORM 1"/>
    <property type="match status" value="1"/>
</dbReference>
<dbReference type="AlphaFoldDB" id="A0A3B3C0S9"/>
<protein>
    <submittedName>
        <fullName evidence="6">Si:dkey-26c10.5</fullName>
    </submittedName>
</protein>
<dbReference type="SMART" id="SM00034">
    <property type="entry name" value="CLECT"/>
    <property type="match status" value="1"/>
</dbReference>
<dbReference type="SUPFAM" id="SSF56436">
    <property type="entry name" value="C-type lectin-like"/>
    <property type="match status" value="1"/>
</dbReference>
<dbReference type="PROSITE" id="PS50041">
    <property type="entry name" value="C_TYPE_LECTIN_2"/>
    <property type="match status" value="1"/>
</dbReference>
<dbReference type="InterPro" id="IPR018378">
    <property type="entry name" value="C-type_lectin_CS"/>
</dbReference>
<comment type="subcellular location">
    <subcellularLocation>
        <location evidence="1">Cell membrane</location>
        <topology evidence="1">Single-pass type II membrane protein</topology>
    </subcellularLocation>
</comment>
<evidence type="ECO:0000256" key="4">
    <source>
        <dbReference type="SAM" id="Phobius"/>
    </source>
</evidence>
<accession>A0A3B3C0S9</accession>
<dbReference type="PROSITE" id="PS00615">
    <property type="entry name" value="C_TYPE_LECTIN_1"/>
    <property type="match status" value="1"/>
</dbReference>
<dbReference type="Ensembl" id="ENSOMET00000032100.1">
    <property type="protein sequence ID" value="ENSOMEP00000010903.1"/>
    <property type="gene ID" value="ENSOMEG00000000301.1"/>
</dbReference>
<keyword evidence="4" id="KW-0472">Membrane</keyword>
<keyword evidence="4" id="KW-1133">Transmembrane helix</keyword>
<organism evidence="6 7">
    <name type="scientific">Oryzias melastigma</name>
    <name type="common">Marine medaka</name>
    <dbReference type="NCBI Taxonomy" id="30732"/>
    <lineage>
        <taxon>Eukaryota</taxon>
        <taxon>Metazoa</taxon>
        <taxon>Chordata</taxon>
        <taxon>Craniata</taxon>
        <taxon>Vertebrata</taxon>
        <taxon>Euteleostomi</taxon>
        <taxon>Actinopterygii</taxon>
        <taxon>Neopterygii</taxon>
        <taxon>Teleostei</taxon>
        <taxon>Neoteleostei</taxon>
        <taxon>Acanthomorphata</taxon>
        <taxon>Ovalentaria</taxon>
        <taxon>Atherinomorphae</taxon>
        <taxon>Beloniformes</taxon>
        <taxon>Adrianichthyidae</taxon>
        <taxon>Oryziinae</taxon>
        <taxon>Oryzias</taxon>
    </lineage>
</organism>